<dbReference type="InterPro" id="IPR004360">
    <property type="entry name" value="Glyas_Fos-R_dOase_dom"/>
</dbReference>
<accession>A0ABM8VG93</accession>
<evidence type="ECO:0000259" key="1">
    <source>
        <dbReference type="PROSITE" id="PS51819"/>
    </source>
</evidence>
<reference evidence="2 3" key="1">
    <citation type="submission" date="2021-06" db="EMBL/GenBank/DDBJ databases">
        <authorList>
            <person name="Criscuolo A."/>
        </authorList>
    </citation>
    <scope>NUCLEOTIDE SEQUENCE [LARGE SCALE GENOMIC DNA]</scope>
    <source>
        <strain evidence="3">CIP 111802</strain>
    </source>
</reference>
<keyword evidence="3" id="KW-1185">Reference proteome</keyword>
<dbReference type="EMBL" id="CAJVCE010000005">
    <property type="protein sequence ID" value="CAG7637386.1"/>
    <property type="molecule type" value="Genomic_DNA"/>
</dbReference>
<name>A0ABM8VG93_9BACL</name>
<gene>
    <name evidence="2" type="ORF">PAECIP111802_02352</name>
</gene>
<dbReference type="Proteomes" id="UP000730618">
    <property type="component" value="Unassembled WGS sequence"/>
</dbReference>
<dbReference type="PROSITE" id="PS51819">
    <property type="entry name" value="VOC"/>
    <property type="match status" value="1"/>
</dbReference>
<proteinExistence type="predicted"/>
<comment type="caution">
    <text evidence="2">The sequence shown here is derived from an EMBL/GenBank/DDBJ whole genome shotgun (WGS) entry which is preliminary data.</text>
</comment>
<sequence>MTPYIEGIEYTEIPVSDLEQALDWYCNKLGAKLGFRNKDLAYVDFAMGPSLFLVKTADDTSATFLVNGEDHYTIGFRVRNIVGFHEHLLQLGAKVGKIIDEGNIGKFFTFYDPFGNMFDVHQPVRSRK</sequence>
<dbReference type="RefSeq" id="WP_218098674.1">
    <property type="nucleotide sequence ID" value="NZ_CAJVCE010000005.1"/>
</dbReference>
<feature type="domain" description="VOC" evidence="1">
    <location>
        <begin position="7"/>
        <end position="123"/>
    </location>
</feature>
<evidence type="ECO:0000313" key="3">
    <source>
        <dbReference type="Proteomes" id="UP000730618"/>
    </source>
</evidence>
<dbReference type="Pfam" id="PF00903">
    <property type="entry name" value="Glyoxalase"/>
    <property type="match status" value="1"/>
</dbReference>
<evidence type="ECO:0000313" key="2">
    <source>
        <dbReference type="EMBL" id="CAG7637386.1"/>
    </source>
</evidence>
<dbReference type="CDD" id="cd06587">
    <property type="entry name" value="VOC"/>
    <property type="match status" value="1"/>
</dbReference>
<protein>
    <recommendedName>
        <fullName evidence="1">VOC domain-containing protein</fullName>
    </recommendedName>
</protein>
<dbReference type="InterPro" id="IPR037523">
    <property type="entry name" value="VOC_core"/>
</dbReference>
<organism evidence="2 3">
    <name type="scientific">Paenibacillus allorhizosphaerae</name>
    <dbReference type="NCBI Taxonomy" id="2849866"/>
    <lineage>
        <taxon>Bacteria</taxon>
        <taxon>Bacillati</taxon>
        <taxon>Bacillota</taxon>
        <taxon>Bacilli</taxon>
        <taxon>Bacillales</taxon>
        <taxon>Paenibacillaceae</taxon>
        <taxon>Paenibacillus</taxon>
    </lineage>
</organism>